<reference evidence="2" key="1">
    <citation type="submission" date="2018-04" db="EMBL/GenBank/DDBJ databases">
        <title>Transcriptome of Schizaphis graminum biotype I.</title>
        <authorList>
            <person name="Scully E.D."/>
            <person name="Geib S.M."/>
            <person name="Palmer N.A."/>
            <person name="Koch K."/>
            <person name="Bradshaw J."/>
            <person name="Heng-Moss T."/>
            <person name="Sarath G."/>
        </authorList>
    </citation>
    <scope>NUCLEOTIDE SEQUENCE</scope>
</reference>
<accession>A0A2S2NK95</accession>
<name>A0A2S2NK95_SCHGA</name>
<protein>
    <submittedName>
        <fullName evidence="2">Transposable element P transposase</fullName>
    </submittedName>
</protein>
<sequence>MVSDMGSSNVGLWKSLDVSTEKTSFEHPITRNNVYVFADPPHLLKLARNHLLDKGYILKNGHFIGKNIFELLLNLNTGHDYKLAYKLSERHLTVQGTGRMNVKLAAQIFSNTVAKAISFCGERNYMNNLNWEEASIIFPLTCVNNKIVYI</sequence>
<feature type="domain" description="Transposable element P transposase-like GTP-binding insertion" evidence="1">
    <location>
        <begin position="42"/>
        <end position="134"/>
    </location>
</feature>
<dbReference type="Pfam" id="PF21788">
    <property type="entry name" value="TNP-like_GBD"/>
    <property type="match status" value="1"/>
</dbReference>
<dbReference type="AlphaFoldDB" id="A0A2S2NK95"/>
<organism evidence="2">
    <name type="scientific">Schizaphis graminum</name>
    <name type="common">Green bug aphid</name>
    <dbReference type="NCBI Taxonomy" id="13262"/>
    <lineage>
        <taxon>Eukaryota</taxon>
        <taxon>Metazoa</taxon>
        <taxon>Ecdysozoa</taxon>
        <taxon>Arthropoda</taxon>
        <taxon>Hexapoda</taxon>
        <taxon>Insecta</taxon>
        <taxon>Pterygota</taxon>
        <taxon>Neoptera</taxon>
        <taxon>Paraneoptera</taxon>
        <taxon>Hemiptera</taxon>
        <taxon>Sternorrhyncha</taxon>
        <taxon>Aphidomorpha</taxon>
        <taxon>Aphidoidea</taxon>
        <taxon>Aphididae</taxon>
        <taxon>Aphidini</taxon>
        <taxon>Schizaphis</taxon>
    </lineage>
</organism>
<proteinExistence type="predicted"/>
<dbReference type="EMBL" id="GGMR01004976">
    <property type="protein sequence ID" value="MBY17595.1"/>
    <property type="molecule type" value="Transcribed_RNA"/>
</dbReference>
<evidence type="ECO:0000313" key="2">
    <source>
        <dbReference type="EMBL" id="MBY17595.1"/>
    </source>
</evidence>
<gene>
    <name evidence="2" type="primary">T_24</name>
    <name evidence="2" type="ORF">g.61950</name>
</gene>
<evidence type="ECO:0000259" key="1">
    <source>
        <dbReference type="Pfam" id="PF21788"/>
    </source>
</evidence>
<dbReference type="InterPro" id="IPR048366">
    <property type="entry name" value="TNP-like_GBD"/>
</dbReference>